<evidence type="ECO:0000256" key="2">
    <source>
        <dbReference type="SAM" id="Phobius"/>
    </source>
</evidence>
<dbReference type="OrthoDB" id="5363507at2"/>
<gene>
    <name evidence="3" type="ORF">CVIC8964_0220</name>
</gene>
<organism evidence="3 4">
    <name type="scientific">Campylobacter vicugnae</name>
    <dbReference type="NCBI Taxonomy" id="1660076"/>
    <lineage>
        <taxon>Bacteria</taxon>
        <taxon>Pseudomonadati</taxon>
        <taxon>Campylobacterota</taxon>
        <taxon>Epsilonproteobacteria</taxon>
        <taxon>Campylobacterales</taxon>
        <taxon>Campylobacteraceae</taxon>
        <taxon>Campylobacter</taxon>
    </lineage>
</organism>
<keyword evidence="1" id="KW-0175">Coiled coil</keyword>
<dbReference type="RefSeq" id="WP_086333351.1">
    <property type="nucleotide sequence ID" value="NZ_CP018791.1"/>
</dbReference>
<dbReference type="STRING" id="1660074.CVIC8964_0220"/>
<accession>A0A1X9SZC4</accession>
<evidence type="ECO:0000256" key="1">
    <source>
        <dbReference type="SAM" id="Coils"/>
    </source>
</evidence>
<dbReference type="Proteomes" id="UP000194265">
    <property type="component" value="Chromosome"/>
</dbReference>
<proteinExistence type="predicted"/>
<feature type="transmembrane region" description="Helical" evidence="2">
    <location>
        <begin position="296"/>
        <end position="319"/>
    </location>
</feature>
<keyword evidence="2" id="KW-0812">Transmembrane</keyword>
<keyword evidence="2" id="KW-0472">Membrane</keyword>
<evidence type="ECO:0000313" key="3">
    <source>
        <dbReference type="EMBL" id="ARR01657.1"/>
    </source>
</evidence>
<dbReference type="EMBL" id="CP018791">
    <property type="protein sequence ID" value="ARR01657.1"/>
    <property type="molecule type" value="Genomic_DNA"/>
</dbReference>
<name>A0A1X9SZC4_9BACT</name>
<sequence>MKKGSLICADLYKNIIYDYTDGYIAKEKNRVNKSKFCACYIEAKSLSTLRYKYDKTGNLHNKIITYAYEELLLDPAKEYKISYFKNSDDSYMIYVIDVQKALNNINQNLQKSLKNINIIIPSPLLMSGFYAGRLLNKSGVDCYIFFDENESYVSFYKDGEYIFFHLIISDTLASIARQNNLEYKAEIIDQNIDKFSQLIDATIQTIQSIINIDRITPDRVFLSSFIGDLKGLSLIISKALNKSINGFDFLAKFGSFTPINLMLAIYVKELLYCDNGLNFRLLDKPEPLYKRADGKLFISLAAGVILGIIYPIYMLILAFSLDMDSKDFGANLSLQNSNADNLNKNLMIINKEIEKIDKDIQNIKDNINTKLSKIDSIANKINDHNLAILLTNIAKSMQNYSLQARDIKLNSNKITIAIVSQNTQNINSFIKIFKDNASISQIISNKNLFESNITIGL</sequence>
<feature type="coiled-coil region" evidence="1">
    <location>
        <begin position="339"/>
        <end position="366"/>
    </location>
</feature>
<dbReference type="AlphaFoldDB" id="A0A1X9SZC4"/>
<reference evidence="3 4" key="1">
    <citation type="journal article" date="2017" name="Genome Biol. Evol.">
        <title>Comparative Genomic Analysis Identifies a Campylobacter Clade Deficient in Selenium Metabolism.</title>
        <authorList>
            <person name="Miller W.G."/>
            <person name="Yee E."/>
            <person name="Lopes B.S."/>
            <person name="Chapman M.H."/>
            <person name="Huynh S."/>
            <person name="Bono J.L."/>
            <person name="Parker C.T."/>
            <person name="Strachan N.J.C."/>
            <person name="Forbes K.J."/>
        </authorList>
    </citation>
    <scope>NUCLEOTIDE SEQUENCE [LARGE SCALE GENOMIC DNA]</scope>
    <source>
        <strain evidence="3 4">RM8964</strain>
    </source>
</reference>
<keyword evidence="2" id="KW-1133">Transmembrane helix</keyword>
<protein>
    <submittedName>
        <fullName evidence="3">Uncharacterized protein</fullName>
    </submittedName>
</protein>
<evidence type="ECO:0000313" key="4">
    <source>
        <dbReference type="Proteomes" id="UP000194265"/>
    </source>
</evidence>